<name>A0ACB8SR84_9AGAM</name>
<keyword evidence="2" id="KW-1185">Reference proteome</keyword>
<reference evidence="1" key="1">
    <citation type="submission" date="2021-03" db="EMBL/GenBank/DDBJ databases">
        <authorList>
            <consortium name="DOE Joint Genome Institute"/>
            <person name="Ahrendt S."/>
            <person name="Looney B.P."/>
            <person name="Miyauchi S."/>
            <person name="Morin E."/>
            <person name="Drula E."/>
            <person name="Courty P.E."/>
            <person name="Chicoki N."/>
            <person name="Fauchery L."/>
            <person name="Kohler A."/>
            <person name="Kuo A."/>
            <person name="Labutti K."/>
            <person name="Pangilinan J."/>
            <person name="Lipzen A."/>
            <person name="Riley R."/>
            <person name="Andreopoulos W."/>
            <person name="He G."/>
            <person name="Johnson J."/>
            <person name="Barry K.W."/>
            <person name="Grigoriev I.V."/>
            <person name="Nagy L."/>
            <person name="Hibbett D."/>
            <person name="Henrissat B."/>
            <person name="Matheny P.B."/>
            <person name="Labbe J."/>
            <person name="Martin F."/>
        </authorList>
    </citation>
    <scope>NUCLEOTIDE SEQUENCE</scope>
    <source>
        <strain evidence="1">HHB10654</strain>
    </source>
</reference>
<gene>
    <name evidence="1" type="ORF">BV25DRAFT_1185689</name>
</gene>
<evidence type="ECO:0000313" key="1">
    <source>
        <dbReference type="EMBL" id="KAI0058874.1"/>
    </source>
</evidence>
<comment type="caution">
    <text evidence="1">The sequence shown here is derived from an EMBL/GenBank/DDBJ whole genome shotgun (WGS) entry which is preliminary data.</text>
</comment>
<sequence length="503" mass="55004">MLATLPDIPLDVFLLIVRNLEIGDVLALTLTCRHLYTLSTARSVWRIVLDQLIDSFIPIPPSSALPGDTLSAPALKRTALHAMALHQVWASAYPIAKRKINAPSSSISAMQITGSHFIRGHGNRYVVSTEMTIRTGGINFEPRYILRCIDFNAEIPRVVASREFRDHIAIVTNDVPDSVVAISLRVRNALEATSVTHTYNLDSATGDLATMNEFVTDGDPLILSGDVLVTGDKSGNVFLYDVRAGALMCQLHDPLASPVTETVRAVLLPGKVLTFNYTTIKLYELPDPLPAVSSDDPPRIFNPTARHTWRWRIDYLAVAPLVHARAPRPRPVINIWVRFGSWYPWPVNMVHHYVLAPPYVFPPTLTLYTYSALDLFATSEAVLGPYGTVMWTDSQVQNDATAPRAASQRIAAKMLHPFPALDAPPEGGVEDVGVGLGAAADSAITGGRYDRGTTTVFAFMNKGDGEVSHLAMDEETGRVVVSCQDGTISLWDYMPDSSVAYDA</sequence>
<organism evidence="1 2">
    <name type="scientific">Artomyces pyxidatus</name>
    <dbReference type="NCBI Taxonomy" id="48021"/>
    <lineage>
        <taxon>Eukaryota</taxon>
        <taxon>Fungi</taxon>
        <taxon>Dikarya</taxon>
        <taxon>Basidiomycota</taxon>
        <taxon>Agaricomycotina</taxon>
        <taxon>Agaricomycetes</taxon>
        <taxon>Russulales</taxon>
        <taxon>Auriscalpiaceae</taxon>
        <taxon>Artomyces</taxon>
    </lineage>
</organism>
<accession>A0ACB8SR84</accession>
<evidence type="ECO:0000313" key="2">
    <source>
        <dbReference type="Proteomes" id="UP000814140"/>
    </source>
</evidence>
<dbReference type="Proteomes" id="UP000814140">
    <property type="component" value="Unassembled WGS sequence"/>
</dbReference>
<dbReference type="EMBL" id="MU277231">
    <property type="protein sequence ID" value="KAI0058874.1"/>
    <property type="molecule type" value="Genomic_DNA"/>
</dbReference>
<protein>
    <submittedName>
        <fullName evidence="1">Uncharacterized protein</fullName>
    </submittedName>
</protein>
<reference evidence="1" key="2">
    <citation type="journal article" date="2022" name="New Phytol.">
        <title>Evolutionary transition to the ectomycorrhizal habit in the genomes of a hyperdiverse lineage of mushroom-forming fungi.</title>
        <authorList>
            <person name="Looney B."/>
            <person name="Miyauchi S."/>
            <person name="Morin E."/>
            <person name="Drula E."/>
            <person name="Courty P.E."/>
            <person name="Kohler A."/>
            <person name="Kuo A."/>
            <person name="LaButti K."/>
            <person name="Pangilinan J."/>
            <person name="Lipzen A."/>
            <person name="Riley R."/>
            <person name="Andreopoulos W."/>
            <person name="He G."/>
            <person name="Johnson J."/>
            <person name="Nolan M."/>
            <person name="Tritt A."/>
            <person name="Barry K.W."/>
            <person name="Grigoriev I.V."/>
            <person name="Nagy L.G."/>
            <person name="Hibbett D."/>
            <person name="Henrissat B."/>
            <person name="Matheny P.B."/>
            <person name="Labbe J."/>
            <person name="Martin F.M."/>
        </authorList>
    </citation>
    <scope>NUCLEOTIDE SEQUENCE</scope>
    <source>
        <strain evidence="1">HHB10654</strain>
    </source>
</reference>
<proteinExistence type="predicted"/>